<dbReference type="EMBL" id="CP013862">
    <property type="protein sequence ID" value="ALX49323.1"/>
    <property type="molecule type" value="Genomic_DNA"/>
</dbReference>
<dbReference type="KEGG" id="lao:AOX59_12410"/>
<dbReference type="InterPro" id="IPR010235">
    <property type="entry name" value="HepT"/>
</dbReference>
<dbReference type="RefSeq" id="WP_068445995.1">
    <property type="nucleotide sequence ID" value="NZ_CP013862.1"/>
</dbReference>
<keyword evidence="1" id="KW-0808">Transferase</keyword>
<accession>A0A0U3NRP5</accession>
<dbReference type="Gene3D" id="1.20.120.330">
    <property type="entry name" value="Nucleotidyltransferases domain 2"/>
    <property type="match status" value="1"/>
</dbReference>
<reference evidence="1 2" key="1">
    <citation type="submission" date="2016-01" db="EMBL/GenBank/DDBJ databases">
        <title>Complete genome sequence of strain Lentibacillus amyloliquefaciens LAM0015T isolated from saline sediment.</title>
        <authorList>
            <person name="Wang J.-L."/>
            <person name="He M.-X."/>
        </authorList>
    </citation>
    <scope>NUCLEOTIDE SEQUENCE [LARGE SCALE GENOMIC DNA]</scope>
    <source>
        <strain evidence="1 2">LAM0015</strain>
    </source>
</reference>
<dbReference type="OrthoDB" id="9810452at2"/>
<dbReference type="GO" id="GO:0016740">
    <property type="term" value="F:transferase activity"/>
    <property type="evidence" value="ECO:0007669"/>
    <property type="project" value="UniProtKB-KW"/>
</dbReference>
<keyword evidence="2" id="KW-1185">Reference proteome</keyword>
<organism evidence="1 2">
    <name type="scientific">Lentibacillus amyloliquefaciens</name>
    <dbReference type="NCBI Taxonomy" id="1472767"/>
    <lineage>
        <taxon>Bacteria</taxon>
        <taxon>Bacillati</taxon>
        <taxon>Bacillota</taxon>
        <taxon>Bacilli</taxon>
        <taxon>Bacillales</taxon>
        <taxon>Bacillaceae</taxon>
        <taxon>Lentibacillus</taxon>
    </lineage>
</organism>
<dbReference type="NCBIfam" id="TIGR01987">
    <property type="entry name" value="HI0074"/>
    <property type="match status" value="1"/>
</dbReference>
<dbReference type="AlphaFoldDB" id="A0A0U3NRP5"/>
<sequence>MKKERLYEKLENYKRATSRLYEATTLQIMDDIVYDGVIQRFEFTFELSWKLMKDFLEYTGLTELRSPRGAIREAFAYGLIDDGDQWIDMMIDRNKTSHLYDEEEARAVYEKIKHHYAGLLIAFGNQMEQELKTMR</sequence>
<dbReference type="Pfam" id="PF08780">
    <property type="entry name" value="NTase_sub_bind"/>
    <property type="match status" value="1"/>
</dbReference>
<dbReference type="Proteomes" id="UP000050331">
    <property type="component" value="Chromosome"/>
</dbReference>
<protein>
    <submittedName>
        <fullName evidence="1">Nucleotidyltransferase</fullName>
    </submittedName>
</protein>
<proteinExistence type="predicted"/>
<evidence type="ECO:0000313" key="1">
    <source>
        <dbReference type="EMBL" id="ALX49323.1"/>
    </source>
</evidence>
<gene>
    <name evidence="1" type="ORF">AOX59_12410</name>
</gene>
<dbReference type="STRING" id="1472767.AOX59_12410"/>
<dbReference type="SUPFAM" id="SSF81593">
    <property type="entry name" value="Nucleotidyltransferase substrate binding subunit/domain"/>
    <property type="match status" value="1"/>
</dbReference>
<evidence type="ECO:0000313" key="2">
    <source>
        <dbReference type="Proteomes" id="UP000050331"/>
    </source>
</evidence>
<name>A0A0U3NRP5_9BACI</name>